<dbReference type="GO" id="GO:0016491">
    <property type="term" value="F:oxidoreductase activity"/>
    <property type="evidence" value="ECO:0007669"/>
    <property type="project" value="UniProtKB-KW"/>
</dbReference>
<dbReference type="InterPro" id="IPR002347">
    <property type="entry name" value="SDR_fam"/>
</dbReference>
<reference evidence="2 4" key="1">
    <citation type="journal article" date="2017" name="Lancet Infect. Dis.">
        <title>Global outbreak of severe Mycobacterium chimaera disease after cardiac surgery: a molecular epidemiological study.</title>
        <authorList>
            <person name="van Ingen J."/>
            <person name="Kohl T."/>
            <person name="Kranzer K."/>
            <person name="Hasse B."/>
            <person name="Keller P."/>
            <person name="Szafranska A."/>
            <person name="Hillemann D."/>
            <person name="Chand M."/>
            <person name="Schreiber P."/>
            <person name="Sommerstein R."/>
            <person name="Berger C."/>
            <person name="Genoni M."/>
            <person name="Ruegg C."/>
            <person name="Troillet N."/>
            <person name="Widmer A.F."/>
            <person name="Becker S.L."/>
            <person name="Herrmann M."/>
            <person name="Eckmanns T."/>
            <person name="Haller S."/>
            <person name="Hoeller C."/>
            <person name="Debast S.B."/>
            <person name="Wolfhagen M.J."/>
            <person name="Hopman J."/>
            <person name="Kluytmans J."/>
            <person name="Langelaar M."/>
            <person name="Notermans D.W."/>
            <person name="ten Oever J."/>
            <person name="van den Barselaar P."/>
            <person name="Vonk A.B.A."/>
            <person name="Vos M.C."/>
            <person name="Ahmed N."/>
            <person name="Brown T."/>
            <person name="Crook D."/>
            <person name="Lamagni T."/>
            <person name="Phin N."/>
            <person name="Smith E.G."/>
            <person name="Zambon M."/>
            <person name="Serr A."/>
            <person name="Goetting T."/>
            <person name="Ebner W."/>
            <person name="Thuermer A."/>
            <person name="Utpatel C."/>
            <person name="Sproer C."/>
            <person name="Bunk B."/>
            <person name="Nubel U."/>
            <person name="Bloemberg G."/>
            <person name="Bottger E."/>
            <person name="Niemann S."/>
            <person name="Wagner D."/>
            <person name="Sax H."/>
        </authorList>
    </citation>
    <scope>NUCLEOTIDE SEQUENCE [LARGE SCALE GENOMIC DNA]</scope>
    <source>
        <strain evidence="2 4">ZUERICH-2</strain>
    </source>
</reference>
<dbReference type="Pfam" id="PF13561">
    <property type="entry name" value="adh_short_C2"/>
    <property type="match status" value="1"/>
</dbReference>
<keyword evidence="5" id="KW-1185">Reference proteome</keyword>
<accession>A0A220YEH2</accession>
<dbReference type="CDD" id="cd05233">
    <property type="entry name" value="SDR_c"/>
    <property type="match status" value="1"/>
</dbReference>
<evidence type="ECO:0000313" key="2">
    <source>
        <dbReference type="EMBL" id="ASL15964.1"/>
    </source>
</evidence>
<dbReference type="STRING" id="222805.AN480_16500"/>
<dbReference type="Proteomes" id="UP001529272">
    <property type="component" value="Unassembled WGS sequence"/>
</dbReference>
<dbReference type="EMBL" id="CP015267">
    <property type="protein sequence ID" value="ASL15964.1"/>
    <property type="molecule type" value="Genomic_DNA"/>
</dbReference>
<evidence type="ECO:0000313" key="3">
    <source>
        <dbReference type="EMBL" id="MDM3927068.1"/>
    </source>
</evidence>
<dbReference type="Gene3D" id="3.40.50.720">
    <property type="entry name" value="NAD(P)-binding Rossmann-like Domain"/>
    <property type="match status" value="1"/>
</dbReference>
<dbReference type="PRINTS" id="PR00080">
    <property type="entry name" value="SDRFAMILY"/>
</dbReference>
<evidence type="ECO:0000256" key="1">
    <source>
        <dbReference type="ARBA" id="ARBA00023002"/>
    </source>
</evidence>
<dbReference type="PRINTS" id="PR00081">
    <property type="entry name" value="GDHRDH"/>
</dbReference>
<sequence length="256" mass="27036">MHFDGKKVIVVGGSAGMGRQVALDVVDHGGSAVIIGRSKDRVDDTVAELTNRRGHAWGIAAELTDRAAIADVQRALAEQHSDATLLVNAAGFFIPRPFLEYDAQFYDSYMELNYALFFLTQTVVAGMVAKGAGGAIVNIGSMWAHQAVGRTPSAGHSMQKAGLHALTHNLAIELAGHKIRVNAVAPAAVKTPALERWVPKDEIDATLETFAPFHPLGRVGTAADVANAVTYLLSDEASWVTGAILNVDGGVMAGRN</sequence>
<dbReference type="EMBL" id="JASZZX010000010">
    <property type="protein sequence ID" value="MDM3927068.1"/>
    <property type="molecule type" value="Genomic_DNA"/>
</dbReference>
<dbReference type="SUPFAM" id="SSF51735">
    <property type="entry name" value="NAD(P)-binding Rossmann-fold domains"/>
    <property type="match status" value="1"/>
</dbReference>
<evidence type="ECO:0000313" key="4">
    <source>
        <dbReference type="Proteomes" id="UP000198286"/>
    </source>
</evidence>
<gene>
    <name evidence="2" type="ORF">MYCOZU2_03582</name>
    <name evidence="3" type="ORF">QRB35_13675</name>
</gene>
<keyword evidence="1" id="KW-0560">Oxidoreductase</keyword>
<dbReference type="InterPro" id="IPR036291">
    <property type="entry name" value="NAD(P)-bd_dom_sf"/>
</dbReference>
<dbReference type="PANTHER" id="PTHR43975:SF2">
    <property type="entry name" value="EG:BACR7A4.14 PROTEIN-RELATED"/>
    <property type="match status" value="1"/>
</dbReference>
<dbReference type="PANTHER" id="PTHR43975">
    <property type="entry name" value="ZGC:101858"/>
    <property type="match status" value="1"/>
</dbReference>
<organism evidence="2 4">
    <name type="scientific">Mycobacterium intracellulare subsp. chimaera</name>
    <dbReference type="NCBI Taxonomy" id="222805"/>
    <lineage>
        <taxon>Bacteria</taxon>
        <taxon>Bacillati</taxon>
        <taxon>Actinomycetota</taxon>
        <taxon>Actinomycetes</taxon>
        <taxon>Mycobacteriales</taxon>
        <taxon>Mycobacteriaceae</taxon>
        <taxon>Mycobacterium</taxon>
        <taxon>Mycobacterium avium complex (MAC)</taxon>
    </lineage>
</organism>
<reference evidence="3 5" key="3">
    <citation type="submission" date="2023-06" db="EMBL/GenBank/DDBJ databases">
        <title>Itaconate inhibition of nontuberculous mycobacteria.</title>
        <authorList>
            <person name="Breen P."/>
            <person name="Zimbric M."/>
            <person name="Caverly L."/>
        </authorList>
    </citation>
    <scope>NUCLEOTIDE SEQUENCE [LARGE SCALE GENOMIC DNA]</scope>
    <source>
        <strain evidence="3 5">FLAC1071</strain>
    </source>
</reference>
<evidence type="ECO:0000313" key="5">
    <source>
        <dbReference type="Proteomes" id="UP001529272"/>
    </source>
</evidence>
<name>A0A220YEH2_MYCIT</name>
<dbReference type="FunFam" id="3.40.50.720:FF:000084">
    <property type="entry name" value="Short-chain dehydrogenase reductase"/>
    <property type="match status" value="1"/>
</dbReference>
<reference evidence="3" key="4">
    <citation type="submission" date="2023-06" db="EMBL/GenBank/DDBJ databases">
        <authorList>
            <person name="Spilker T."/>
        </authorList>
    </citation>
    <scope>NUCLEOTIDE SEQUENCE</scope>
    <source>
        <strain evidence="3">FLAC1071</strain>
    </source>
</reference>
<proteinExistence type="predicted"/>
<protein>
    <submittedName>
        <fullName evidence="2">Glucose-1-dehydrogenase</fullName>
    </submittedName>
    <submittedName>
        <fullName evidence="3">SDR family oxidoreductase</fullName>
    </submittedName>
</protein>
<dbReference type="KEGG" id="mchi:AN480_16500"/>
<dbReference type="AlphaFoldDB" id="A0A220YEH2"/>
<dbReference type="RefSeq" id="WP_042912317.1">
    <property type="nucleotide sequence ID" value="NZ_CP012885.2"/>
</dbReference>
<dbReference type="Proteomes" id="UP000198286">
    <property type="component" value="Chromosome"/>
</dbReference>
<reference evidence="5" key="2">
    <citation type="submission" date="2023-06" db="EMBL/GenBank/DDBJ databases">
        <title>Itaconate inhibition of nontuberculous mycobacteria.</title>
        <authorList>
            <person name="Spilker T."/>
        </authorList>
    </citation>
    <scope>NUCLEOTIDE SEQUENCE [LARGE SCALE GENOMIC DNA]</scope>
    <source>
        <strain evidence="5">FLAC1071</strain>
    </source>
</reference>